<sequence>MLGDGISMTALGGVGVVMALVQHENLSEPGQWFGKLTEVSPVKAQLSINQTTGMRDHTVTHQTRQKRWCPNPGEKCNQNWAILMADMSELFADTEHHPCFRSGNIMLALVFDKQLKPFRATLKCQIWIWLLNLESSGIYWQQSPHALLTLPISARRYPAYLKDSSKTCRAPVRPPDPPPPRRTAEQGEDDEIHRYETDAGVRMREHRSTTERMTKAERRRAGCRRITAYWLADGFRMNLLANFLKREHNVVPRSFDEALYVAEEDGYPGSYFFPGRAPEDGFVSHDGYIARSLTSEPPIERPMHEPEESEVDGESRERGQRPQPSSSFCASGRAQNTGGDVAEIVFFKYGVAVFFGFHEMQERNILEDVHGAGTLKGARVESEWKHYTSSYEFSSSPFRGRKSIHTVFGSIQIPVAPSHALTLACACTSTLLAHYESQAHTILQHPRTQALPRTRALALSRRDAMPLTGKLFTLRRDFVLVRNVLDVPSTFWEEASMGWTPLGIECLRARWFRLSSRGHGLDDDGETSVPSNDVHIIAYMLLFRIANKFHQEVISDPTIPNSLNRSIDFRAVTLEYDWLLTDCRQEWAERFEQDSDHSDAACEFHIKLLLFYTNYARLVMFSFKFQNAFQRGLEADDEVFFTRVRDFTLSCIVGMTPVFFKSLESAKTVVTVLVDSLVPTGYIHFAPDGA</sequence>
<protein>
    <submittedName>
        <fullName evidence="1">Uncharacterized protein</fullName>
    </submittedName>
</protein>
<organism evidence="1 2">
    <name type="scientific">Russula earlei</name>
    <dbReference type="NCBI Taxonomy" id="71964"/>
    <lineage>
        <taxon>Eukaryota</taxon>
        <taxon>Fungi</taxon>
        <taxon>Dikarya</taxon>
        <taxon>Basidiomycota</taxon>
        <taxon>Agaricomycotina</taxon>
        <taxon>Agaricomycetes</taxon>
        <taxon>Russulales</taxon>
        <taxon>Russulaceae</taxon>
        <taxon>Russula</taxon>
    </lineage>
</organism>
<evidence type="ECO:0000313" key="1">
    <source>
        <dbReference type="EMBL" id="KAI9507048.1"/>
    </source>
</evidence>
<name>A0ACC0U5R1_9AGAM</name>
<accession>A0ACC0U5R1</accession>
<keyword evidence="2" id="KW-1185">Reference proteome</keyword>
<dbReference type="EMBL" id="JAGFNK010000142">
    <property type="protein sequence ID" value="KAI9507048.1"/>
    <property type="molecule type" value="Genomic_DNA"/>
</dbReference>
<reference evidence="1" key="1">
    <citation type="submission" date="2021-03" db="EMBL/GenBank/DDBJ databases">
        <title>Evolutionary priming and transition to the ectomycorrhizal habit in an iconic lineage of mushroom-forming fungi: is preadaptation a requirement?</title>
        <authorList>
            <consortium name="DOE Joint Genome Institute"/>
            <person name="Looney B.P."/>
            <person name="Miyauchi S."/>
            <person name="Morin E."/>
            <person name="Drula E."/>
            <person name="Courty P.E."/>
            <person name="Chicoki N."/>
            <person name="Fauchery L."/>
            <person name="Kohler A."/>
            <person name="Kuo A."/>
            <person name="LaButti K."/>
            <person name="Pangilinan J."/>
            <person name="Lipzen A."/>
            <person name="Riley R."/>
            <person name="Andreopoulos W."/>
            <person name="He G."/>
            <person name="Johnson J."/>
            <person name="Barry K.W."/>
            <person name="Grigoriev I.V."/>
            <person name="Nagy L."/>
            <person name="Hibbett D."/>
            <person name="Henrissat B."/>
            <person name="Matheny P.B."/>
            <person name="Labbe J."/>
            <person name="Martin A.F."/>
        </authorList>
    </citation>
    <scope>NUCLEOTIDE SEQUENCE</scope>
    <source>
        <strain evidence="1">BPL698</strain>
    </source>
</reference>
<evidence type="ECO:0000313" key="2">
    <source>
        <dbReference type="Proteomes" id="UP001207468"/>
    </source>
</evidence>
<gene>
    <name evidence="1" type="ORF">F5148DRAFT_1150042</name>
</gene>
<proteinExistence type="predicted"/>
<comment type="caution">
    <text evidence="1">The sequence shown here is derived from an EMBL/GenBank/DDBJ whole genome shotgun (WGS) entry which is preliminary data.</text>
</comment>
<dbReference type="Proteomes" id="UP001207468">
    <property type="component" value="Unassembled WGS sequence"/>
</dbReference>